<proteinExistence type="predicted"/>
<organism evidence="1 2">
    <name type="scientific">Didymella exigua CBS 183.55</name>
    <dbReference type="NCBI Taxonomy" id="1150837"/>
    <lineage>
        <taxon>Eukaryota</taxon>
        <taxon>Fungi</taxon>
        <taxon>Dikarya</taxon>
        <taxon>Ascomycota</taxon>
        <taxon>Pezizomycotina</taxon>
        <taxon>Dothideomycetes</taxon>
        <taxon>Pleosporomycetidae</taxon>
        <taxon>Pleosporales</taxon>
        <taxon>Pleosporineae</taxon>
        <taxon>Didymellaceae</taxon>
        <taxon>Didymella</taxon>
    </lineage>
</organism>
<keyword evidence="2" id="KW-1185">Reference proteome</keyword>
<dbReference type="AlphaFoldDB" id="A0A6A5RGU8"/>
<protein>
    <submittedName>
        <fullName evidence="1">Uncharacterized protein</fullName>
    </submittedName>
</protein>
<name>A0A6A5RGU8_9PLEO</name>
<dbReference type="EMBL" id="ML978990">
    <property type="protein sequence ID" value="KAF1924837.1"/>
    <property type="molecule type" value="Genomic_DNA"/>
</dbReference>
<evidence type="ECO:0000313" key="2">
    <source>
        <dbReference type="Proteomes" id="UP000800082"/>
    </source>
</evidence>
<dbReference type="RefSeq" id="XP_033445089.1">
    <property type="nucleotide sequence ID" value="XM_033588809.1"/>
</dbReference>
<dbReference type="GeneID" id="54346456"/>
<evidence type="ECO:0000313" key="1">
    <source>
        <dbReference type="EMBL" id="KAF1924837.1"/>
    </source>
</evidence>
<sequence length="97" mass="10512">MSAVDRKHSSAGYSSTARLMCPEFQRLTLGGRQRVGLYILSGGCGACGSERRWGVGVSWGPSAVFCSAGSEGYMALNTWVSHQYMSIASIHEYRINT</sequence>
<accession>A0A6A5RGU8</accession>
<dbReference type="Proteomes" id="UP000800082">
    <property type="component" value="Unassembled WGS sequence"/>
</dbReference>
<gene>
    <name evidence="1" type="ORF">M421DRAFT_271750</name>
</gene>
<reference evidence="1" key="1">
    <citation type="journal article" date="2020" name="Stud. Mycol.">
        <title>101 Dothideomycetes genomes: a test case for predicting lifestyles and emergence of pathogens.</title>
        <authorList>
            <person name="Haridas S."/>
            <person name="Albert R."/>
            <person name="Binder M."/>
            <person name="Bloem J."/>
            <person name="Labutti K."/>
            <person name="Salamov A."/>
            <person name="Andreopoulos B."/>
            <person name="Baker S."/>
            <person name="Barry K."/>
            <person name="Bills G."/>
            <person name="Bluhm B."/>
            <person name="Cannon C."/>
            <person name="Castanera R."/>
            <person name="Culley D."/>
            <person name="Daum C."/>
            <person name="Ezra D."/>
            <person name="Gonzalez J."/>
            <person name="Henrissat B."/>
            <person name="Kuo A."/>
            <person name="Liang C."/>
            <person name="Lipzen A."/>
            <person name="Lutzoni F."/>
            <person name="Magnuson J."/>
            <person name="Mondo S."/>
            <person name="Nolan M."/>
            <person name="Ohm R."/>
            <person name="Pangilinan J."/>
            <person name="Park H.-J."/>
            <person name="Ramirez L."/>
            <person name="Alfaro M."/>
            <person name="Sun H."/>
            <person name="Tritt A."/>
            <person name="Yoshinaga Y."/>
            <person name="Zwiers L.-H."/>
            <person name="Turgeon B."/>
            <person name="Goodwin S."/>
            <person name="Spatafora J."/>
            <person name="Crous P."/>
            <person name="Grigoriev I."/>
        </authorList>
    </citation>
    <scope>NUCLEOTIDE SEQUENCE</scope>
    <source>
        <strain evidence="1">CBS 183.55</strain>
    </source>
</reference>